<dbReference type="RefSeq" id="WP_100761641.1">
    <property type="nucleotide sequence ID" value="NZ_NPDS01000002.1"/>
</dbReference>
<comment type="caution">
    <text evidence="1">The sequence shown here is derived from an EMBL/GenBank/DDBJ whole genome shotgun (WGS) entry which is preliminary data.</text>
</comment>
<keyword evidence="2" id="KW-1185">Reference proteome</keyword>
<organism evidence="1 2">
    <name type="scientific">Leptospira barantonii</name>
    <dbReference type="NCBI Taxonomy" id="2023184"/>
    <lineage>
        <taxon>Bacteria</taxon>
        <taxon>Pseudomonadati</taxon>
        <taxon>Spirochaetota</taxon>
        <taxon>Spirochaetia</taxon>
        <taxon>Leptospirales</taxon>
        <taxon>Leptospiraceae</taxon>
        <taxon>Leptospira</taxon>
    </lineage>
</organism>
<reference evidence="1 2" key="1">
    <citation type="submission" date="2017-07" db="EMBL/GenBank/DDBJ databases">
        <title>Leptospira spp. isolated from tropical soils.</title>
        <authorList>
            <person name="Thibeaux R."/>
            <person name="Iraola G."/>
            <person name="Ferres I."/>
            <person name="Bierque E."/>
            <person name="Girault D."/>
            <person name="Soupe-Gilbert M.-E."/>
            <person name="Picardeau M."/>
            <person name="Goarant C."/>
        </authorList>
    </citation>
    <scope>NUCLEOTIDE SEQUENCE [LARGE SCALE GENOMIC DNA]</scope>
    <source>
        <strain evidence="1 2">FH4-C-A1</strain>
    </source>
</reference>
<protein>
    <submittedName>
        <fullName evidence="1">Uncharacterized protein</fullName>
    </submittedName>
</protein>
<name>A0ABX4NME8_9LEPT</name>
<dbReference type="EMBL" id="NPDS01000002">
    <property type="protein sequence ID" value="PJZ58001.1"/>
    <property type="molecule type" value="Genomic_DNA"/>
</dbReference>
<evidence type="ECO:0000313" key="1">
    <source>
        <dbReference type="EMBL" id="PJZ58001.1"/>
    </source>
</evidence>
<evidence type="ECO:0000313" key="2">
    <source>
        <dbReference type="Proteomes" id="UP000231879"/>
    </source>
</evidence>
<gene>
    <name evidence="1" type="ORF">CH367_06305</name>
</gene>
<sequence>MKLILPIGIRPPHPTEYPKGYDIELINTNRERAKIVPGYKICNPTEQEKFSAYIEVNVNADELWSVFLGLVEIIIPDDSYGIIGFKDEEYNLSPYTSKKHLLNLFLQYRFELLNDGFLAFGIAHNDEYSLNEVLVESFKYIKIWTTEESRVRELLHYFSLEVHDDLQFIDEFPVISESLSLKDFPEVRSASTIIENISQEFDKWLDGV</sequence>
<dbReference type="Proteomes" id="UP000231879">
    <property type="component" value="Unassembled WGS sequence"/>
</dbReference>
<accession>A0ABX4NME8</accession>
<proteinExistence type="predicted"/>